<reference evidence="1 2" key="1">
    <citation type="submission" date="2007-03" db="EMBL/GenBank/DDBJ databases">
        <authorList>
            <person name="Stal L."/>
            <person name="Ferriera S."/>
            <person name="Johnson J."/>
            <person name="Kravitz S."/>
            <person name="Beeson K."/>
            <person name="Sutton G."/>
            <person name="Rogers Y.-H."/>
            <person name="Friedman R."/>
            <person name="Frazier M."/>
            <person name="Venter J.C."/>
        </authorList>
    </citation>
    <scope>NUCLEOTIDE SEQUENCE [LARGE SCALE GENOMIC DNA]</scope>
    <source>
        <strain evidence="1 2">CCY0110</strain>
    </source>
</reference>
<gene>
    <name evidence="1" type="ORF">CY0110_17782</name>
</gene>
<comment type="caution">
    <text evidence="1">The sequence shown here is derived from an EMBL/GenBank/DDBJ whole genome shotgun (WGS) entry which is preliminary data.</text>
</comment>
<protein>
    <submittedName>
        <fullName evidence="1">Uncharacterized protein</fullName>
    </submittedName>
</protein>
<proteinExistence type="predicted"/>
<evidence type="ECO:0000313" key="2">
    <source>
        <dbReference type="Proteomes" id="UP000003781"/>
    </source>
</evidence>
<name>A3IIN8_9CHRO</name>
<evidence type="ECO:0000313" key="1">
    <source>
        <dbReference type="EMBL" id="EAZ93670.1"/>
    </source>
</evidence>
<sequence>MIELSSPINLENNTGTRFVIWLVSN</sequence>
<organism evidence="1 2">
    <name type="scientific">Crocosphaera chwakensis CCY0110</name>
    <dbReference type="NCBI Taxonomy" id="391612"/>
    <lineage>
        <taxon>Bacteria</taxon>
        <taxon>Bacillati</taxon>
        <taxon>Cyanobacteriota</taxon>
        <taxon>Cyanophyceae</taxon>
        <taxon>Oscillatoriophycideae</taxon>
        <taxon>Chroococcales</taxon>
        <taxon>Aphanothecaceae</taxon>
        <taxon>Crocosphaera</taxon>
        <taxon>Crocosphaera chwakensis</taxon>
    </lineage>
</organism>
<keyword evidence="2" id="KW-1185">Reference proteome</keyword>
<dbReference type="AlphaFoldDB" id="A3IIN8"/>
<dbReference type="EMBL" id="AAXW01000002">
    <property type="protein sequence ID" value="EAZ93670.1"/>
    <property type="molecule type" value="Genomic_DNA"/>
</dbReference>
<dbReference type="Proteomes" id="UP000003781">
    <property type="component" value="Unassembled WGS sequence"/>
</dbReference>
<accession>A3IIN8</accession>